<dbReference type="GO" id="GO:0003700">
    <property type="term" value="F:DNA-binding transcription factor activity"/>
    <property type="evidence" value="ECO:0007669"/>
    <property type="project" value="InterPro"/>
</dbReference>
<dbReference type="PROSITE" id="PS00041">
    <property type="entry name" value="HTH_ARAC_FAMILY_1"/>
    <property type="match status" value="1"/>
</dbReference>
<dbReference type="InterPro" id="IPR018060">
    <property type="entry name" value="HTH_AraC"/>
</dbReference>
<dbReference type="SMART" id="SM00342">
    <property type="entry name" value="HTH_ARAC"/>
    <property type="match status" value="1"/>
</dbReference>
<proteinExistence type="predicted"/>
<accession>A0A6C0P0Q8</accession>
<feature type="domain" description="HTH araC/xylS-type" evidence="4">
    <location>
        <begin position="193"/>
        <end position="291"/>
    </location>
</feature>
<name>A0A6C0P0Q8_9BACL</name>
<sequence>MNMRFTAPPFPCFLAVGEDTYYFGSRHPDRSNLGVFDLLVVTKGALYITEEAASYTVTAGHMLILKPNKSHATYRSCDEETHFYYVHFQSIGIWSEETADGWTDHPHPHYREYELADSDDRLNIKTSVLQLPQFCALPNPESLYACLQQLLELVPQPQAWARWQQQLVFQNILQLLHAAGENEKDSTSLRLAEKVAHFLRTHYREPVSYHRIREAFSFHPTYLSRCMKQAYGMNLIEYLIAYRIEQAALLLIKTDLSVGEIAEQVGFANLSYLARRFAKEKGVNPSGYRKRFAT</sequence>
<keyword evidence="3" id="KW-0804">Transcription</keyword>
<evidence type="ECO:0000259" key="4">
    <source>
        <dbReference type="PROSITE" id="PS01124"/>
    </source>
</evidence>
<dbReference type="Proteomes" id="UP000479114">
    <property type="component" value="Chromosome"/>
</dbReference>
<evidence type="ECO:0000256" key="1">
    <source>
        <dbReference type="ARBA" id="ARBA00023015"/>
    </source>
</evidence>
<dbReference type="SUPFAM" id="SSF51215">
    <property type="entry name" value="Regulatory protein AraC"/>
    <property type="match status" value="1"/>
</dbReference>
<evidence type="ECO:0000256" key="3">
    <source>
        <dbReference type="ARBA" id="ARBA00023163"/>
    </source>
</evidence>
<evidence type="ECO:0000313" key="5">
    <source>
        <dbReference type="EMBL" id="QHW31806.1"/>
    </source>
</evidence>
<dbReference type="InterPro" id="IPR018062">
    <property type="entry name" value="HTH_AraC-typ_CS"/>
</dbReference>
<dbReference type="PANTHER" id="PTHR43280:SF2">
    <property type="entry name" value="HTH-TYPE TRANSCRIPTIONAL REGULATOR EXSA"/>
    <property type="match status" value="1"/>
</dbReference>
<keyword evidence="6" id="KW-1185">Reference proteome</keyword>
<evidence type="ECO:0000313" key="6">
    <source>
        <dbReference type="Proteomes" id="UP000479114"/>
    </source>
</evidence>
<dbReference type="PROSITE" id="PS01124">
    <property type="entry name" value="HTH_ARAC_FAMILY_2"/>
    <property type="match status" value="1"/>
</dbReference>
<keyword evidence="1" id="KW-0805">Transcription regulation</keyword>
<keyword evidence="2" id="KW-0238">DNA-binding</keyword>
<dbReference type="InterPro" id="IPR009057">
    <property type="entry name" value="Homeodomain-like_sf"/>
</dbReference>
<reference evidence="5 6" key="1">
    <citation type="submission" date="2020-02" db="EMBL/GenBank/DDBJ databases">
        <title>Paenibacillus sp. nov., isolated from rhizosphere soil of tomato.</title>
        <authorList>
            <person name="Weon H.-Y."/>
            <person name="Lee S.A."/>
        </authorList>
    </citation>
    <scope>NUCLEOTIDE SEQUENCE [LARGE SCALE GENOMIC DNA]</scope>
    <source>
        <strain evidence="5 6">14171R-81</strain>
    </source>
</reference>
<dbReference type="Gene3D" id="1.10.10.60">
    <property type="entry name" value="Homeodomain-like"/>
    <property type="match status" value="2"/>
</dbReference>
<dbReference type="EMBL" id="CP048286">
    <property type="protein sequence ID" value="QHW31806.1"/>
    <property type="molecule type" value="Genomic_DNA"/>
</dbReference>
<dbReference type="InterPro" id="IPR037923">
    <property type="entry name" value="HTH-like"/>
</dbReference>
<dbReference type="SUPFAM" id="SSF46689">
    <property type="entry name" value="Homeodomain-like"/>
    <property type="match status" value="1"/>
</dbReference>
<dbReference type="RefSeq" id="WP_162640612.1">
    <property type="nucleotide sequence ID" value="NZ_CP048286.1"/>
</dbReference>
<dbReference type="KEGG" id="prz:GZH47_13805"/>
<dbReference type="Pfam" id="PF12833">
    <property type="entry name" value="HTH_18"/>
    <property type="match status" value="1"/>
</dbReference>
<dbReference type="PANTHER" id="PTHR43280">
    <property type="entry name" value="ARAC-FAMILY TRANSCRIPTIONAL REGULATOR"/>
    <property type="match status" value="1"/>
</dbReference>
<dbReference type="GO" id="GO:0043565">
    <property type="term" value="F:sequence-specific DNA binding"/>
    <property type="evidence" value="ECO:0007669"/>
    <property type="project" value="InterPro"/>
</dbReference>
<dbReference type="AlphaFoldDB" id="A0A6C0P0Q8"/>
<organism evidence="5 6">
    <name type="scientific">Paenibacillus rhizovicinus</name>
    <dbReference type="NCBI Taxonomy" id="2704463"/>
    <lineage>
        <taxon>Bacteria</taxon>
        <taxon>Bacillati</taxon>
        <taxon>Bacillota</taxon>
        <taxon>Bacilli</taxon>
        <taxon>Bacillales</taxon>
        <taxon>Paenibacillaceae</taxon>
        <taxon>Paenibacillus</taxon>
    </lineage>
</organism>
<evidence type="ECO:0000256" key="2">
    <source>
        <dbReference type="ARBA" id="ARBA00023125"/>
    </source>
</evidence>
<protein>
    <submittedName>
        <fullName evidence="5">Helix-turn-helix transcriptional regulator</fullName>
    </submittedName>
</protein>
<gene>
    <name evidence="5" type="ORF">GZH47_13805</name>
</gene>